<dbReference type="InterPro" id="IPR011608">
    <property type="entry name" value="PRD"/>
</dbReference>
<dbReference type="PROSITE" id="PS51094">
    <property type="entry name" value="PTS_EIIA_TYPE_2"/>
    <property type="match status" value="1"/>
</dbReference>
<dbReference type="Proteomes" id="UP000297253">
    <property type="component" value="Unassembled WGS sequence"/>
</dbReference>
<dbReference type="Gene3D" id="1.10.10.10">
    <property type="entry name" value="Winged helix-like DNA-binding domain superfamily/Winged helix DNA-binding domain"/>
    <property type="match status" value="1"/>
</dbReference>
<protein>
    <submittedName>
        <fullName evidence="8">Transcription antiterminator</fullName>
    </submittedName>
</protein>
<feature type="domain" description="PTS EIIB type-2" evidence="6">
    <location>
        <begin position="402"/>
        <end position="490"/>
    </location>
</feature>
<evidence type="ECO:0000256" key="4">
    <source>
        <dbReference type="ARBA" id="ARBA00023163"/>
    </source>
</evidence>
<keyword evidence="4" id="KW-0804">Transcription</keyword>
<dbReference type="Gene3D" id="3.40.930.10">
    <property type="entry name" value="Mannitol-specific EII, Chain A"/>
    <property type="match status" value="1"/>
</dbReference>
<dbReference type="SUPFAM" id="SSF55804">
    <property type="entry name" value="Phoshotransferase/anion transport protein"/>
    <property type="match status" value="1"/>
</dbReference>
<dbReference type="AlphaFoldDB" id="A0A4Y9JEX4"/>
<dbReference type="InterPro" id="IPR016152">
    <property type="entry name" value="PTrfase/Anion_transptr"/>
</dbReference>
<proteinExistence type="predicted"/>
<keyword evidence="2" id="KW-0805">Transcription regulation</keyword>
<dbReference type="EMBL" id="SPPD01000001">
    <property type="protein sequence ID" value="TFU98778.1"/>
    <property type="molecule type" value="Genomic_DNA"/>
</dbReference>
<reference evidence="8 9" key="1">
    <citation type="submission" date="2019-03" db="EMBL/GenBank/DDBJ databases">
        <title>Diversity of the mouse oral microbiome.</title>
        <authorList>
            <person name="Joseph S."/>
            <person name="Aduse-Opoku J."/>
            <person name="Curtis M."/>
            <person name="Wade W."/>
            <person name="Hashim A."/>
        </authorList>
    </citation>
    <scope>NUCLEOTIDE SEQUENCE [LARGE SCALE GENOMIC DNA]</scope>
    <source>
        <strain evidence="8 9">WM131</strain>
    </source>
</reference>
<dbReference type="PROSITE" id="PS51372">
    <property type="entry name" value="PRD_2"/>
    <property type="match status" value="1"/>
</dbReference>
<dbReference type="InterPro" id="IPR036388">
    <property type="entry name" value="WH-like_DNA-bd_sf"/>
</dbReference>
<dbReference type="Gene3D" id="1.10.1790.10">
    <property type="entry name" value="PRD domain"/>
    <property type="match status" value="1"/>
</dbReference>
<dbReference type="InterPro" id="IPR007737">
    <property type="entry name" value="Mga_HTH"/>
</dbReference>
<dbReference type="Pfam" id="PF00874">
    <property type="entry name" value="PRD"/>
    <property type="match status" value="1"/>
</dbReference>
<dbReference type="InterPro" id="IPR013011">
    <property type="entry name" value="PTS_EIIB_2"/>
</dbReference>
<keyword evidence="1" id="KW-0677">Repeat</keyword>
<dbReference type="InterPro" id="IPR013196">
    <property type="entry name" value="HTH_11"/>
</dbReference>
<dbReference type="OrthoDB" id="369398at2"/>
<dbReference type="Pfam" id="PF00359">
    <property type="entry name" value="PTS_EIIA_2"/>
    <property type="match status" value="1"/>
</dbReference>
<accession>A0A4Y9JEX4</accession>
<comment type="caution">
    <text evidence="8">The sequence shown here is derived from an EMBL/GenBank/DDBJ whole genome shotgun (WGS) entry which is preliminary data.</text>
</comment>
<dbReference type="PROSITE" id="PS51099">
    <property type="entry name" value="PTS_EIIB_TYPE_2"/>
    <property type="match status" value="1"/>
</dbReference>
<sequence>MKERTIDLINKLLVSKLPVQMNQLQKDLQVSARTIRNDITHLNEFLEEHQLPRIQSIRNKGFKLELSEQEEKTFRDSLRNEKNQDYLTREERMLDILLDIALNANPVFLYRKEEEYRVSKSTIDEDMRQLRQRLISYHVEIVSHPKIGLVLEGKESTIRTMLYAFISSAIARDNERFELSRPDIIGRYIATECVRLLDNLFEETIYSIGDQLHRLHFNLFTCIWMGRMMKGQLVEVTEVPNESVKDIRGIREYLQRICTYYTLVPTITELDYIYAMLQSFHVKEEYSPINWLQLQMLTLQLIHFVTERTGVPFSKKENSLQESLYRHMISMVSRIENDIQLTNPLTDKIRQSYGAIYEAVQVFSTDLEKQLGKTILEDEIAFLAIHFSAVLSEMNQENQYWYRAVVICNHGVATGKLLSENLREFFNIEVFAVLSSKELAIVDKLDVDLVFSTVEITYTQKPLLIVDSLIQEGTKVRILHFLAEHPEARRVIHKRNEYTVMFRDLLQMIEQMGEVDTELYLKLEQLFKEYDLTINIREVQPMIQDILTDDAIQIVSKEYDWPDAIKLVAQPLLDKEVITQNYVSAMIDSVSEYGPYIVIGPHFALAHARPQDGANELGLSVTIFENPVYFGPEEEQLVSVIFCLSAVDAFSHLNIMKSLVNLIRHTDKVEQLSQARDIETVKQILFHSHKEEE</sequence>
<dbReference type="GO" id="GO:0009401">
    <property type="term" value="P:phosphoenolpyruvate-dependent sugar phosphotransferase system"/>
    <property type="evidence" value="ECO:0007669"/>
    <property type="project" value="InterPro"/>
</dbReference>
<name>A0A4Y9JEX4_9STRE</name>
<evidence type="ECO:0000313" key="8">
    <source>
        <dbReference type="EMBL" id="TFU98778.1"/>
    </source>
</evidence>
<evidence type="ECO:0000256" key="3">
    <source>
        <dbReference type="ARBA" id="ARBA00023159"/>
    </source>
</evidence>
<organism evidence="8 9">
    <name type="scientific">Streptococcus cuniculi</name>
    <dbReference type="NCBI Taxonomy" id="1432788"/>
    <lineage>
        <taxon>Bacteria</taxon>
        <taxon>Bacillati</taxon>
        <taxon>Bacillota</taxon>
        <taxon>Bacilli</taxon>
        <taxon>Lactobacillales</taxon>
        <taxon>Streptococcaceae</taxon>
        <taxon>Streptococcus</taxon>
    </lineage>
</organism>
<feature type="domain" description="PTS EIIA type-2" evidence="5">
    <location>
        <begin position="545"/>
        <end position="688"/>
    </location>
</feature>
<dbReference type="Pfam" id="PF05043">
    <property type="entry name" value="Mga"/>
    <property type="match status" value="1"/>
</dbReference>
<evidence type="ECO:0000313" key="9">
    <source>
        <dbReference type="Proteomes" id="UP000297253"/>
    </source>
</evidence>
<dbReference type="RefSeq" id="WP_135180915.1">
    <property type="nucleotide sequence ID" value="NZ_JADGKZ010000001.1"/>
</dbReference>
<evidence type="ECO:0000256" key="2">
    <source>
        <dbReference type="ARBA" id="ARBA00023015"/>
    </source>
</evidence>
<dbReference type="SUPFAM" id="SSF63520">
    <property type="entry name" value="PTS-regulatory domain, PRD"/>
    <property type="match status" value="1"/>
</dbReference>
<dbReference type="GO" id="GO:0006355">
    <property type="term" value="P:regulation of DNA-templated transcription"/>
    <property type="evidence" value="ECO:0007669"/>
    <property type="project" value="InterPro"/>
</dbReference>
<dbReference type="Pfam" id="PF08279">
    <property type="entry name" value="HTH_11"/>
    <property type="match status" value="1"/>
</dbReference>
<evidence type="ECO:0000259" key="5">
    <source>
        <dbReference type="PROSITE" id="PS51094"/>
    </source>
</evidence>
<dbReference type="GO" id="GO:0008982">
    <property type="term" value="F:protein-N(PI)-phosphohistidine-sugar phosphotransferase activity"/>
    <property type="evidence" value="ECO:0007669"/>
    <property type="project" value="InterPro"/>
</dbReference>
<evidence type="ECO:0000256" key="1">
    <source>
        <dbReference type="ARBA" id="ARBA00022737"/>
    </source>
</evidence>
<dbReference type="InterPro" id="IPR002178">
    <property type="entry name" value="PTS_EIIA_type-2_dom"/>
</dbReference>
<keyword evidence="3" id="KW-0010">Activator</keyword>
<feature type="domain" description="PRD" evidence="7">
    <location>
        <begin position="289"/>
        <end position="397"/>
    </location>
</feature>
<dbReference type="PANTHER" id="PTHR30185:SF18">
    <property type="entry name" value="TRANSCRIPTIONAL REGULATOR MTLR"/>
    <property type="match status" value="1"/>
</dbReference>
<dbReference type="CDD" id="cd00211">
    <property type="entry name" value="PTS_IIA_fru"/>
    <property type="match status" value="1"/>
</dbReference>
<evidence type="ECO:0000259" key="7">
    <source>
        <dbReference type="PROSITE" id="PS51372"/>
    </source>
</evidence>
<gene>
    <name evidence="8" type="ORF">E4T82_00260</name>
</gene>
<dbReference type="InterPro" id="IPR036634">
    <property type="entry name" value="PRD_sf"/>
</dbReference>
<dbReference type="CDD" id="cd05568">
    <property type="entry name" value="PTS_IIB_bgl_like"/>
    <property type="match status" value="1"/>
</dbReference>
<dbReference type="PANTHER" id="PTHR30185">
    <property type="entry name" value="CRYPTIC BETA-GLUCOSIDE BGL OPERON ANTITERMINATOR"/>
    <property type="match status" value="1"/>
</dbReference>
<evidence type="ECO:0000259" key="6">
    <source>
        <dbReference type="PROSITE" id="PS51099"/>
    </source>
</evidence>
<dbReference type="InterPro" id="IPR050661">
    <property type="entry name" value="BglG_antiterminators"/>
</dbReference>